<dbReference type="SUPFAM" id="SSF51735">
    <property type="entry name" value="NAD(P)-binding Rossmann-fold domains"/>
    <property type="match status" value="1"/>
</dbReference>
<dbReference type="PANTHER" id="PTHR44196:SF1">
    <property type="entry name" value="DEHYDROGENASE_REDUCTASE SDR FAMILY MEMBER 7B"/>
    <property type="match status" value="1"/>
</dbReference>
<dbReference type="PRINTS" id="PR00080">
    <property type="entry name" value="SDRFAMILY"/>
</dbReference>
<dbReference type="InterPro" id="IPR002347">
    <property type="entry name" value="SDR_fam"/>
</dbReference>
<dbReference type="Gene3D" id="3.40.50.720">
    <property type="entry name" value="NAD(P)-binding Rossmann-like Domain"/>
    <property type="match status" value="1"/>
</dbReference>
<dbReference type="InterPro" id="IPR020904">
    <property type="entry name" value="Sc_DH/Rdtase_CS"/>
</dbReference>
<dbReference type="PANTHER" id="PTHR44196">
    <property type="entry name" value="DEHYDROGENASE/REDUCTASE SDR FAMILY MEMBER 7B"/>
    <property type="match status" value="1"/>
</dbReference>
<protein>
    <submittedName>
        <fullName evidence="4">Oxidoreductase</fullName>
    </submittedName>
</protein>
<dbReference type="PATRIC" id="fig|1473.5.peg.2510"/>
<dbReference type="EMBL" id="LGTO01000007">
    <property type="protein sequence ID" value="KNE20433.1"/>
    <property type="molecule type" value="Genomic_DNA"/>
</dbReference>
<dbReference type="Proteomes" id="UP000036780">
    <property type="component" value="Unassembled WGS sequence"/>
</dbReference>
<evidence type="ECO:0000313" key="4">
    <source>
        <dbReference type="EMBL" id="KNE20433.1"/>
    </source>
</evidence>
<accession>A0A0L0QQD7</accession>
<dbReference type="GO" id="GO:0016020">
    <property type="term" value="C:membrane"/>
    <property type="evidence" value="ECO:0007669"/>
    <property type="project" value="TreeGrafter"/>
</dbReference>
<dbReference type="GeneID" id="66870402"/>
<comment type="caution">
    <text evidence="4">The sequence shown here is derived from an EMBL/GenBank/DDBJ whole genome shotgun (WGS) entry which is preliminary data.</text>
</comment>
<organism evidence="4 5">
    <name type="scientific">Virgibacillus pantothenticus</name>
    <dbReference type="NCBI Taxonomy" id="1473"/>
    <lineage>
        <taxon>Bacteria</taxon>
        <taxon>Bacillati</taxon>
        <taxon>Bacillota</taxon>
        <taxon>Bacilli</taxon>
        <taxon>Bacillales</taxon>
        <taxon>Bacillaceae</taxon>
        <taxon>Virgibacillus</taxon>
    </lineage>
</organism>
<name>A0A0L0QQD7_VIRPA</name>
<evidence type="ECO:0000256" key="1">
    <source>
        <dbReference type="ARBA" id="ARBA00006484"/>
    </source>
</evidence>
<dbReference type="AlphaFoldDB" id="A0A0L0QQD7"/>
<evidence type="ECO:0000256" key="2">
    <source>
        <dbReference type="ARBA" id="ARBA00023002"/>
    </source>
</evidence>
<evidence type="ECO:0000313" key="5">
    <source>
        <dbReference type="Proteomes" id="UP000036780"/>
    </source>
</evidence>
<dbReference type="RefSeq" id="WP_050353007.1">
    <property type="nucleotide sequence ID" value="NZ_BOSN01000001.1"/>
</dbReference>
<dbReference type="GO" id="GO:0016491">
    <property type="term" value="F:oxidoreductase activity"/>
    <property type="evidence" value="ECO:0007669"/>
    <property type="project" value="UniProtKB-KW"/>
</dbReference>
<dbReference type="PROSITE" id="PS00061">
    <property type="entry name" value="ADH_SHORT"/>
    <property type="match status" value="1"/>
</dbReference>
<reference evidence="5" key="1">
    <citation type="submission" date="2015-07" db="EMBL/GenBank/DDBJ databases">
        <title>Fjat-10053 dsm26.</title>
        <authorList>
            <person name="Liu B."/>
            <person name="Wang J."/>
            <person name="Zhu Y."/>
            <person name="Liu G."/>
            <person name="Chen Q."/>
            <person name="Chen Z."/>
            <person name="Lan J."/>
            <person name="Che J."/>
            <person name="Ge C."/>
            <person name="Shi H."/>
            <person name="Pan Z."/>
            <person name="Liu X."/>
        </authorList>
    </citation>
    <scope>NUCLEOTIDE SEQUENCE [LARGE SCALE GENOMIC DNA]</scope>
    <source>
        <strain evidence="5">DSM 26</strain>
    </source>
</reference>
<sequence length="265" mass="29538">MKQASLINKKIIITGASSGIGEKLAWHIARNGGVPILLARSQDKLQQLSDCIYQSFHVQSPIYSVDLRDKKAISGVISEITIKHDPIHGLINNAGMGIFSEVKDIREDEVNAMFQLNVTALIFITKQLLPYFQQQPVAHIINIASQAGKVATPKAAIYAATKHAVLGFSNGLRLELAASNIYVTAVNLGPVKTNFFLTADPSGNYEKNVARYILDPDKVAKKIVRYLFAPKREINLPFWMDIGSRIYQMFPTVTEKLLRKQFTRK</sequence>
<dbReference type="PRINTS" id="PR00081">
    <property type="entry name" value="GDHRDH"/>
</dbReference>
<proteinExistence type="inferred from homology"/>
<comment type="similarity">
    <text evidence="1 3">Belongs to the short-chain dehydrogenases/reductases (SDR) family.</text>
</comment>
<dbReference type="Pfam" id="PF00106">
    <property type="entry name" value="adh_short"/>
    <property type="match status" value="1"/>
</dbReference>
<dbReference type="OrthoDB" id="9793345at2"/>
<keyword evidence="2" id="KW-0560">Oxidoreductase</keyword>
<evidence type="ECO:0000256" key="3">
    <source>
        <dbReference type="RuleBase" id="RU000363"/>
    </source>
</evidence>
<keyword evidence="5" id="KW-1185">Reference proteome</keyword>
<dbReference type="InterPro" id="IPR036291">
    <property type="entry name" value="NAD(P)-bd_dom_sf"/>
</dbReference>
<gene>
    <name evidence="4" type="ORF">AFK71_18855</name>
</gene>